<feature type="compositionally biased region" description="Basic residues" evidence="1">
    <location>
        <begin position="1"/>
        <end position="12"/>
    </location>
</feature>
<evidence type="ECO:0000256" key="1">
    <source>
        <dbReference type="SAM" id="MobiDB-lite"/>
    </source>
</evidence>
<dbReference type="AlphaFoldDB" id="A0A9W9Z344"/>
<feature type="region of interest" description="Disordered" evidence="1">
    <location>
        <begin position="80"/>
        <end position="181"/>
    </location>
</feature>
<evidence type="ECO:0000313" key="3">
    <source>
        <dbReference type="Proteomes" id="UP001163046"/>
    </source>
</evidence>
<organism evidence="2 3">
    <name type="scientific">Desmophyllum pertusum</name>
    <dbReference type="NCBI Taxonomy" id="174260"/>
    <lineage>
        <taxon>Eukaryota</taxon>
        <taxon>Metazoa</taxon>
        <taxon>Cnidaria</taxon>
        <taxon>Anthozoa</taxon>
        <taxon>Hexacorallia</taxon>
        <taxon>Scleractinia</taxon>
        <taxon>Caryophylliina</taxon>
        <taxon>Caryophylliidae</taxon>
        <taxon>Desmophyllum</taxon>
    </lineage>
</organism>
<evidence type="ECO:0000313" key="2">
    <source>
        <dbReference type="EMBL" id="KAJ7374080.1"/>
    </source>
</evidence>
<sequence length="181" mass="20224">MKSLRKVLKNKLPRYNLRSRKSDTPTVRSSTPKVNREVQFNLSDDEHCTLFSELPFCTSTFDASPPHAIGESFREHIQPENPLPQLSTAYSSTDQANRTNREAVDISIDSISERHEPPIVHSPRGQPDKSDEVSLEDIQPIHPSQVQSGPHIALEVENVSDPDTGDRQQTTGISTPKGTFQ</sequence>
<feature type="region of interest" description="Disordered" evidence="1">
    <location>
        <begin position="1"/>
        <end position="33"/>
    </location>
</feature>
<proteinExistence type="predicted"/>
<protein>
    <submittedName>
        <fullName evidence="2">Uncharacterized protein</fullName>
    </submittedName>
</protein>
<comment type="caution">
    <text evidence="2">The sequence shown here is derived from an EMBL/GenBank/DDBJ whole genome shotgun (WGS) entry which is preliminary data.</text>
</comment>
<feature type="compositionally biased region" description="Polar residues" evidence="1">
    <location>
        <begin position="24"/>
        <end position="33"/>
    </location>
</feature>
<name>A0A9W9Z344_9CNID</name>
<feature type="compositionally biased region" description="Polar residues" evidence="1">
    <location>
        <begin position="167"/>
        <end position="181"/>
    </location>
</feature>
<accession>A0A9W9Z344</accession>
<feature type="compositionally biased region" description="Polar residues" evidence="1">
    <location>
        <begin position="84"/>
        <end position="98"/>
    </location>
</feature>
<dbReference type="Proteomes" id="UP001163046">
    <property type="component" value="Unassembled WGS sequence"/>
</dbReference>
<dbReference type="EMBL" id="MU826829">
    <property type="protein sequence ID" value="KAJ7374080.1"/>
    <property type="molecule type" value="Genomic_DNA"/>
</dbReference>
<keyword evidence="3" id="KW-1185">Reference proteome</keyword>
<reference evidence="2" key="1">
    <citation type="submission" date="2023-01" db="EMBL/GenBank/DDBJ databases">
        <title>Genome assembly of the deep-sea coral Lophelia pertusa.</title>
        <authorList>
            <person name="Herrera S."/>
            <person name="Cordes E."/>
        </authorList>
    </citation>
    <scope>NUCLEOTIDE SEQUENCE</scope>
    <source>
        <strain evidence="2">USNM1676648</strain>
        <tissue evidence="2">Polyp</tissue>
    </source>
</reference>
<gene>
    <name evidence="2" type="ORF">OS493_009411</name>
</gene>